<evidence type="ECO:0000259" key="2">
    <source>
        <dbReference type="Pfam" id="PF04069"/>
    </source>
</evidence>
<evidence type="ECO:0000256" key="1">
    <source>
        <dbReference type="SAM" id="SignalP"/>
    </source>
</evidence>
<protein>
    <submittedName>
        <fullName evidence="3">Substrate-binding component of an ABC superfamily L-proline/glycine/betaine transporter</fullName>
    </submittedName>
</protein>
<sequence length="331" mass="36027">MNKKIILPALIFSLCGTATAQDLPGKGISVQAVKSPLAEESFQTELANRALAKLGYDVKPTQEVDYSVAYASVARGDATFLTVDWEPLQSDMYNSAGGDKSFFRAGPYITGAAQGYLIDKKTAEKYHITDISQLKDPKIARLFDDTGDGKASLTGCEAGWSCGKVIDAQIKAYGLSNTVEQDQGSYSAMIANVISRYKAGKPILYYTWTPYWVSYILKPGKDVVWLTVPFSAAPAGQPNTDTRLPNGKNYGFNVNVENILVNKAWADKNPAAKKLFSLMKIPLQDISQQNMSMHNGESSSADVSAQVDGWIKAHQTEFNSWIAAAEKAADH</sequence>
<dbReference type="RefSeq" id="WP_025902083.1">
    <property type="nucleotide sequence ID" value="NZ_ATMJ01000068.1"/>
</dbReference>
<keyword evidence="4" id="KW-1185">Reference proteome</keyword>
<keyword evidence="1" id="KW-0732">Signal</keyword>
<dbReference type="NCBIfam" id="NF008334">
    <property type="entry name" value="PRK11119.1"/>
    <property type="match status" value="1"/>
</dbReference>
<feature type="domain" description="ABC-type glycine betaine transport system substrate-binding" evidence="2">
    <location>
        <begin position="35"/>
        <end position="305"/>
    </location>
</feature>
<dbReference type="OrthoDB" id="9787902at2"/>
<accession>A0A085JF33</accession>
<evidence type="ECO:0000313" key="3">
    <source>
        <dbReference type="EMBL" id="KFD19079.1"/>
    </source>
</evidence>
<comment type="caution">
    <text evidence="3">The sequence shown here is derived from an EMBL/GenBank/DDBJ whole genome shotgun (WGS) entry which is preliminary data.</text>
</comment>
<feature type="signal peptide" evidence="1">
    <location>
        <begin position="1"/>
        <end position="20"/>
    </location>
</feature>
<evidence type="ECO:0000313" key="4">
    <source>
        <dbReference type="Proteomes" id="UP000028602"/>
    </source>
</evidence>
<feature type="chain" id="PRO_5001793630" evidence="1">
    <location>
        <begin position="21"/>
        <end position="331"/>
    </location>
</feature>
<dbReference type="EMBL" id="JMPR01000034">
    <property type="protein sequence ID" value="KFD19079.1"/>
    <property type="molecule type" value="Genomic_DNA"/>
</dbReference>
<dbReference type="AlphaFoldDB" id="A0A085JF33"/>
<dbReference type="eggNOG" id="COG2113">
    <property type="taxonomic scope" value="Bacteria"/>
</dbReference>
<reference evidence="3 4" key="1">
    <citation type="submission" date="2014-05" db="EMBL/GenBank/DDBJ databases">
        <title>ATOL: Assembling a taxonomically balanced genome-scale reconstruction of the evolutionary history of the Enterobacteriaceae.</title>
        <authorList>
            <person name="Plunkett G.III."/>
            <person name="Neeno-Eckwall E.C."/>
            <person name="Glasner J.D."/>
            <person name="Perna N.T."/>
        </authorList>
    </citation>
    <scope>NUCLEOTIDE SEQUENCE [LARGE SCALE GENOMIC DNA]</scope>
    <source>
        <strain evidence="3 4">ATCC 33301</strain>
    </source>
</reference>
<dbReference type="GO" id="GO:0022857">
    <property type="term" value="F:transmembrane transporter activity"/>
    <property type="evidence" value="ECO:0007669"/>
    <property type="project" value="InterPro"/>
</dbReference>
<dbReference type="InterPro" id="IPR007210">
    <property type="entry name" value="ABC_Gly_betaine_transp_sub-bd"/>
</dbReference>
<dbReference type="Pfam" id="PF04069">
    <property type="entry name" value="OpuAC"/>
    <property type="match status" value="1"/>
</dbReference>
<dbReference type="CDD" id="cd13638">
    <property type="entry name" value="PBP2_EcProx_like"/>
    <property type="match status" value="1"/>
</dbReference>
<dbReference type="GO" id="GO:0043190">
    <property type="term" value="C:ATP-binding cassette (ABC) transporter complex"/>
    <property type="evidence" value="ECO:0007669"/>
    <property type="project" value="InterPro"/>
</dbReference>
<name>A0A085JF33_9GAMM</name>
<organism evidence="3 4">
    <name type="scientific">Tatumella ptyseos ATCC 33301</name>
    <dbReference type="NCBI Taxonomy" id="1005995"/>
    <lineage>
        <taxon>Bacteria</taxon>
        <taxon>Pseudomonadati</taxon>
        <taxon>Pseudomonadota</taxon>
        <taxon>Gammaproteobacteria</taxon>
        <taxon>Enterobacterales</taxon>
        <taxon>Erwiniaceae</taxon>
        <taxon>Tatumella</taxon>
    </lineage>
</organism>
<dbReference type="SUPFAM" id="SSF53850">
    <property type="entry name" value="Periplasmic binding protein-like II"/>
    <property type="match status" value="1"/>
</dbReference>
<dbReference type="Gene3D" id="3.40.190.100">
    <property type="entry name" value="Glycine betaine-binding periplasmic protein, domain 2"/>
    <property type="match status" value="1"/>
</dbReference>
<dbReference type="Gene3D" id="3.40.190.10">
    <property type="entry name" value="Periplasmic binding protein-like II"/>
    <property type="match status" value="1"/>
</dbReference>
<proteinExistence type="predicted"/>
<gene>
    <name evidence="3" type="ORF">GTPT_2017</name>
</gene>
<dbReference type="Proteomes" id="UP000028602">
    <property type="component" value="Unassembled WGS sequence"/>
</dbReference>